<comment type="caution">
    <text evidence="2">The sequence shown here is derived from an EMBL/GenBank/DDBJ whole genome shotgun (WGS) entry which is preliminary data.</text>
</comment>
<dbReference type="EMBL" id="PCHA01000018">
    <property type="protein sequence ID" value="PKU95384.1"/>
    <property type="molecule type" value="Genomic_DNA"/>
</dbReference>
<reference evidence="2 3" key="1">
    <citation type="submission" date="2017-10" db="EMBL/GenBank/DDBJ databases">
        <title>Bifidobacterium genomics.</title>
        <authorList>
            <person name="Lugli G.A."/>
            <person name="Milani C."/>
            <person name="Mancabelli L."/>
        </authorList>
    </citation>
    <scope>NUCLEOTIDE SEQUENCE [LARGE SCALE GENOMIC DNA]</scope>
    <source>
        <strain evidence="2 3">1747B</strain>
    </source>
</reference>
<evidence type="ECO:0000313" key="3">
    <source>
        <dbReference type="Proteomes" id="UP000233722"/>
    </source>
</evidence>
<name>A0A2N3QTP2_9BIFI</name>
<evidence type="ECO:0000256" key="1">
    <source>
        <dbReference type="SAM" id="MobiDB-lite"/>
    </source>
</evidence>
<dbReference type="AlphaFoldDB" id="A0A2N3QTP2"/>
<protein>
    <submittedName>
        <fullName evidence="2">Uncharacterized protein</fullName>
    </submittedName>
</protein>
<sequence>MGRILYHGGPRGLQPGDTIEGGHTRRMHDNCPLCRMHAKNDPTDPDHTQHPEHAYCTPIKIYARQYAALCAGDLYQVRPADGHDLMPGDEPDIEEYRCDQLVVVRCVERHVTLTWKDRRKLQRWMQTLPGYKPGPDHLARNASAHMLNQWQARQIDQAQALANRHQ</sequence>
<organism evidence="2 3">
    <name type="scientific">Bifidobacterium pseudolongum subsp. globosum</name>
    <dbReference type="NCBI Taxonomy" id="1690"/>
    <lineage>
        <taxon>Bacteria</taxon>
        <taxon>Bacillati</taxon>
        <taxon>Actinomycetota</taxon>
        <taxon>Actinomycetes</taxon>
        <taxon>Bifidobacteriales</taxon>
        <taxon>Bifidobacteriaceae</taxon>
        <taxon>Bifidobacterium</taxon>
    </lineage>
</organism>
<dbReference type="RefSeq" id="WP_101430851.1">
    <property type="nucleotide sequence ID" value="NZ_PCHA01000018.1"/>
</dbReference>
<accession>A0A2N3QTP2</accession>
<proteinExistence type="predicted"/>
<evidence type="ECO:0000313" key="2">
    <source>
        <dbReference type="EMBL" id="PKU95384.1"/>
    </source>
</evidence>
<gene>
    <name evidence="2" type="ORF">CQR45_1028</name>
</gene>
<feature type="region of interest" description="Disordered" evidence="1">
    <location>
        <begin position="1"/>
        <end position="24"/>
    </location>
</feature>
<dbReference type="Proteomes" id="UP000233722">
    <property type="component" value="Unassembled WGS sequence"/>
</dbReference>